<dbReference type="OrthoDB" id="264532at2759"/>
<dbReference type="GO" id="GO:0035356">
    <property type="term" value="P:intracellular triglyceride homeostasis"/>
    <property type="evidence" value="ECO:0007669"/>
    <property type="project" value="EnsemblFungi"/>
</dbReference>
<dbReference type="GO" id="GO:0019432">
    <property type="term" value="P:triglyceride biosynthetic process"/>
    <property type="evidence" value="ECO:0007669"/>
    <property type="project" value="EnsemblFungi"/>
</dbReference>
<evidence type="ECO:0000256" key="2">
    <source>
        <dbReference type="ARBA" id="ARBA00004771"/>
    </source>
</evidence>
<dbReference type="EC" id="2.3.1.20" evidence="5"/>
<dbReference type="EMBL" id="MCFH01000008">
    <property type="protein sequence ID" value="ORX56132.1"/>
    <property type="molecule type" value="Genomic_DNA"/>
</dbReference>
<organism evidence="16 17">
    <name type="scientific">Piromyces finnis</name>
    <dbReference type="NCBI Taxonomy" id="1754191"/>
    <lineage>
        <taxon>Eukaryota</taxon>
        <taxon>Fungi</taxon>
        <taxon>Fungi incertae sedis</taxon>
        <taxon>Chytridiomycota</taxon>
        <taxon>Chytridiomycota incertae sedis</taxon>
        <taxon>Neocallimastigomycetes</taxon>
        <taxon>Neocallimastigales</taxon>
        <taxon>Neocallimastigaceae</taxon>
        <taxon>Piromyces</taxon>
    </lineage>
</organism>
<dbReference type="InterPro" id="IPR007130">
    <property type="entry name" value="DAGAT"/>
</dbReference>
<dbReference type="GO" id="GO:0006071">
    <property type="term" value="P:glycerol metabolic process"/>
    <property type="evidence" value="ECO:0007669"/>
    <property type="project" value="UniProtKB-KW"/>
</dbReference>
<dbReference type="GO" id="GO:0097038">
    <property type="term" value="C:perinuclear endoplasmic reticulum"/>
    <property type="evidence" value="ECO:0007669"/>
    <property type="project" value="EnsemblFungi"/>
</dbReference>
<keyword evidence="9" id="KW-0319">Glycerol metabolism</keyword>
<dbReference type="Pfam" id="PF03982">
    <property type="entry name" value="DAGAT"/>
    <property type="match status" value="1"/>
</dbReference>
<evidence type="ECO:0000256" key="10">
    <source>
        <dbReference type="ARBA" id="ARBA00022824"/>
    </source>
</evidence>
<evidence type="ECO:0000256" key="7">
    <source>
        <dbReference type="ARBA" id="ARBA00022679"/>
    </source>
</evidence>
<comment type="catalytic activity">
    <reaction evidence="15">
        <text>an acyl-CoA + a 1,2-diacyl-sn-glycerol = a triacyl-sn-glycerol + CoA</text>
        <dbReference type="Rhea" id="RHEA:10868"/>
        <dbReference type="ChEBI" id="CHEBI:17815"/>
        <dbReference type="ChEBI" id="CHEBI:57287"/>
        <dbReference type="ChEBI" id="CHEBI:58342"/>
        <dbReference type="ChEBI" id="CHEBI:64615"/>
        <dbReference type="EC" id="2.3.1.20"/>
    </reaction>
</comment>
<evidence type="ECO:0000256" key="13">
    <source>
        <dbReference type="ARBA" id="ARBA00023136"/>
    </source>
</evidence>
<evidence type="ECO:0000313" key="16">
    <source>
        <dbReference type="EMBL" id="ORX56132.1"/>
    </source>
</evidence>
<dbReference type="CDD" id="cd07987">
    <property type="entry name" value="LPLAT_MGAT-like"/>
    <property type="match status" value="1"/>
</dbReference>
<sequence>MIIYYIWIIYDNMVNKTPIYGRKSEFVRNMKLWKLVRDYFPIRLHKSANLDGNKQYLFGFHPHGIVSISANITFAANALSISNTFPGVNIRLATIPINFWVPFWRDYILLIGYCDCDRKAITSIYKKTKHSTMIVIGGANESNYSNPGVYKIILKRRKGFVKIALKNGISLVPVLNFGEVDIFDQHKGFDTLNKYLKSYLGFRLPTFYGRLKLWIPYSKPINIVTGIPIDCPKIENPTNEEVQKYLDLYIAELQRIWDNNKDLYAKNRKTELELVE</sequence>
<comment type="caution">
    <text evidence="16">The sequence shown here is derived from an EMBL/GenBank/DDBJ whole genome shotgun (WGS) entry which is preliminary data.</text>
</comment>
<evidence type="ECO:0000256" key="6">
    <source>
        <dbReference type="ARBA" id="ARBA00022516"/>
    </source>
</evidence>
<reference evidence="16 17" key="2">
    <citation type="submission" date="2016-08" db="EMBL/GenBank/DDBJ databases">
        <title>Pervasive Adenine N6-methylation of Active Genes in Fungi.</title>
        <authorList>
            <consortium name="DOE Joint Genome Institute"/>
            <person name="Mondo S.J."/>
            <person name="Dannebaum R.O."/>
            <person name="Kuo R.C."/>
            <person name="Labutti K."/>
            <person name="Haridas S."/>
            <person name="Kuo A."/>
            <person name="Salamov A."/>
            <person name="Ahrendt S.R."/>
            <person name="Lipzen A."/>
            <person name="Sullivan W."/>
            <person name="Andreopoulos W.B."/>
            <person name="Clum A."/>
            <person name="Lindquist E."/>
            <person name="Daum C."/>
            <person name="Ramamoorthy G.K."/>
            <person name="Gryganskyi A."/>
            <person name="Culley D."/>
            <person name="Magnuson J.K."/>
            <person name="James T.Y."/>
            <person name="O'Malley M.A."/>
            <person name="Stajich J.E."/>
            <person name="Spatafora J.W."/>
            <person name="Visel A."/>
            <person name="Grigoriev I.V."/>
        </authorList>
    </citation>
    <scope>NUCLEOTIDE SEQUENCE [LARGE SCALE GENOMIC DNA]</scope>
    <source>
        <strain evidence="17">finn</strain>
    </source>
</reference>
<name>A0A1Y1VJ59_9FUNG</name>
<evidence type="ECO:0000256" key="5">
    <source>
        <dbReference type="ARBA" id="ARBA00013244"/>
    </source>
</evidence>
<accession>A0A1Y1VJ59</accession>
<evidence type="ECO:0000256" key="3">
    <source>
        <dbReference type="ARBA" id="ARBA00005189"/>
    </source>
</evidence>
<dbReference type="GO" id="GO:0005811">
    <property type="term" value="C:lipid droplet"/>
    <property type="evidence" value="ECO:0007669"/>
    <property type="project" value="EnsemblFungi"/>
</dbReference>
<comment type="pathway">
    <text evidence="3">Lipid metabolism.</text>
</comment>
<evidence type="ECO:0000256" key="8">
    <source>
        <dbReference type="ARBA" id="ARBA00022692"/>
    </source>
</evidence>
<comment type="subcellular location">
    <subcellularLocation>
        <location evidence="1">Endoplasmic reticulum membrane</location>
        <topology evidence="1">Multi-pass membrane protein</topology>
    </subcellularLocation>
</comment>
<evidence type="ECO:0000313" key="17">
    <source>
        <dbReference type="Proteomes" id="UP000193719"/>
    </source>
</evidence>
<evidence type="ECO:0000256" key="9">
    <source>
        <dbReference type="ARBA" id="ARBA00022798"/>
    </source>
</evidence>
<keyword evidence="6" id="KW-0444">Lipid biosynthesis</keyword>
<dbReference type="STRING" id="1754191.A0A1Y1VJ59"/>
<dbReference type="AlphaFoldDB" id="A0A1Y1VJ59"/>
<dbReference type="Proteomes" id="UP000193719">
    <property type="component" value="Unassembled WGS sequence"/>
</dbReference>
<comment type="pathway">
    <text evidence="2">Glycerolipid metabolism; triacylglycerol biosynthesis.</text>
</comment>
<keyword evidence="12" id="KW-0443">Lipid metabolism</keyword>
<dbReference type="GO" id="GO:0032541">
    <property type="term" value="C:cortical endoplasmic reticulum"/>
    <property type="evidence" value="ECO:0007669"/>
    <property type="project" value="EnsemblFungi"/>
</dbReference>
<keyword evidence="13" id="KW-0472">Membrane</keyword>
<protein>
    <recommendedName>
        <fullName evidence="5">diacylglycerol O-acyltransferase</fullName>
        <ecNumber evidence="5">2.3.1.20</ecNumber>
    </recommendedName>
</protein>
<keyword evidence="10" id="KW-0256">Endoplasmic reticulum</keyword>
<evidence type="ECO:0000256" key="12">
    <source>
        <dbReference type="ARBA" id="ARBA00023098"/>
    </source>
</evidence>
<reference evidence="16 17" key="1">
    <citation type="submission" date="2016-08" db="EMBL/GenBank/DDBJ databases">
        <title>Genomes of anaerobic fungi encode conserved fungal cellulosomes for biomass hydrolysis.</title>
        <authorList>
            <consortium name="DOE Joint Genome Institute"/>
            <person name="Haitjema C.H."/>
            <person name="Gilmore S.P."/>
            <person name="Henske J.K."/>
            <person name="Solomon K.V."/>
            <person name="De Groot R."/>
            <person name="Kuo A."/>
            <person name="Mondo S.J."/>
            <person name="Salamov A.A."/>
            <person name="Labutti K."/>
            <person name="Zhao Z."/>
            <person name="Chiniquy J."/>
            <person name="Barry K."/>
            <person name="Brewer H.M."/>
            <person name="Purvine S.O."/>
            <person name="Wright A.T."/>
            <person name="Boxma B."/>
            <person name="Van Alen T."/>
            <person name="Hackstein J.H."/>
            <person name="Baker S.E."/>
            <person name="Grigoriev I.V."/>
            <person name="O'Malley M.A."/>
        </authorList>
    </citation>
    <scope>NUCLEOTIDE SEQUENCE [LARGE SCALE GENOMIC DNA]</scope>
    <source>
        <strain evidence="17">finn</strain>
    </source>
</reference>
<comment type="similarity">
    <text evidence="4">Belongs to the diacylglycerol acyltransferase family.</text>
</comment>
<dbReference type="PANTHER" id="PTHR12317">
    <property type="entry name" value="DIACYLGLYCEROL O-ACYLTRANSFERASE"/>
    <property type="match status" value="1"/>
</dbReference>
<keyword evidence="14 16" id="KW-0012">Acyltransferase</keyword>
<gene>
    <name evidence="16" type="ORF">BCR36DRAFT_280820</name>
</gene>
<keyword evidence="8" id="KW-0812">Transmembrane</keyword>
<evidence type="ECO:0000256" key="11">
    <source>
        <dbReference type="ARBA" id="ARBA00022989"/>
    </source>
</evidence>
<evidence type="ECO:0000256" key="15">
    <source>
        <dbReference type="ARBA" id="ARBA00048109"/>
    </source>
</evidence>
<evidence type="ECO:0000256" key="4">
    <source>
        <dbReference type="ARBA" id="ARBA00005420"/>
    </source>
</evidence>
<keyword evidence="17" id="KW-1185">Reference proteome</keyword>
<keyword evidence="11" id="KW-1133">Transmembrane helix</keyword>
<keyword evidence="7 16" id="KW-0808">Transferase</keyword>
<dbReference type="GO" id="GO:0005789">
    <property type="term" value="C:endoplasmic reticulum membrane"/>
    <property type="evidence" value="ECO:0007669"/>
    <property type="project" value="UniProtKB-SubCell"/>
</dbReference>
<dbReference type="GO" id="GO:0004144">
    <property type="term" value="F:diacylglycerol O-acyltransferase activity"/>
    <property type="evidence" value="ECO:0007669"/>
    <property type="project" value="UniProtKB-EC"/>
</dbReference>
<dbReference type="GO" id="GO:0140042">
    <property type="term" value="P:lipid droplet formation"/>
    <property type="evidence" value="ECO:0007669"/>
    <property type="project" value="EnsemblFungi"/>
</dbReference>
<proteinExistence type="inferred from homology"/>
<evidence type="ECO:0000256" key="14">
    <source>
        <dbReference type="ARBA" id="ARBA00023315"/>
    </source>
</evidence>
<dbReference type="PANTHER" id="PTHR12317:SF0">
    <property type="entry name" value="ACYLTRANSFERASE"/>
    <property type="match status" value="1"/>
</dbReference>
<dbReference type="GO" id="GO:0006672">
    <property type="term" value="P:ceramide metabolic process"/>
    <property type="evidence" value="ECO:0007669"/>
    <property type="project" value="EnsemblFungi"/>
</dbReference>
<evidence type="ECO:0000256" key="1">
    <source>
        <dbReference type="ARBA" id="ARBA00004477"/>
    </source>
</evidence>